<dbReference type="Proteomes" id="UP000199673">
    <property type="component" value="Unassembled WGS sequence"/>
</dbReference>
<evidence type="ECO:0000256" key="4">
    <source>
        <dbReference type="ARBA" id="ARBA00023315"/>
    </source>
</evidence>
<dbReference type="InterPro" id="IPR018357">
    <property type="entry name" value="Hexapep_transf_CS"/>
</dbReference>
<evidence type="ECO:0000313" key="6">
    <source>
        <dbReference type="EMBL" id="SFT39713.1"/>
    </source>
</evidence>
<dbReference type="InterPro" id="IPR001451">
    <property type="entry name" value="Hexapep"/>
</dbReference>
<accession>A0A1I6XNJ8</accession>
<comment type="similarity">
    <text evidence="1">Belongs to the transferase hexapeptide repeat family.</text>
</comment>
<dbReference type="SUPFAM" id="SSF51161">
    <property type="entry name" value="Trimeric LpxA-like enzymes"/>
    <property type="match status" value="1"/>
</dbReference>
<proteinExistence type="inferred from homology"/>
<dbReference type="AlphaFoldDB" id="A0A1I6XNJ8"/>
<dbReference type="PROSITE" id="PS00101">
    <property type="entry name" value="HEXAPEP_TRANSFERASES"/>
    <property type="match status" value="1"/>
</dbReference>
<dbReference type="InterPro" id="IPR011004">
    <property type="entry name" value="Trimer_LpxA-like_sf"/>
</dbReference>
<evidence type="ECO:0000259" key="5">
    <source>
        <dbReference type="Pfam" id="PF17836"/>
    </source>
</evidence>
<gene>
    <name evidence="6" type="ORF">SAMN04489724_0579</name>
</gene>
<protein>
    <submittedName>
        <fullName evidence="6">Sugar O-acyltransferase, sialic acid O-acetyltransferase NeuD family</fullName>
    </submittedName>
</protein>
<dbReference type="PANTHER" id="PTHR43300:SF7">
    <property type="entry name" value="UDP-N-ACETYLBACILLOSAMINE N-ACETYLTRANSFERASE"/>
    <property type="match status" value="1"/>
</dbReference>
<keyword evidence="2 6" id="KW-0808">Transferase</keyword>
<feature type="domain" description="PglD N-terminal" evidence="5">
    <location>
        <begin position="2"/>
        <end position="78"/>
    </location>
</feature>
<dbReference type="GO" id="GO:0016746">
    <property type="term" value="F:acyltransferase activity"/>
    <property type="evidence" value="ECO:0007669"/>
    <property type="project" value="UniProtKB-KW"/>
</dbReference>
<dbReference type="STRING" id="305507.SAMN04489724_0579"/>
<dbReference type="Gene3D" id="2.160.10.10">
    <property type="entry name" value="Hexapeptide repeat proteins"/>
    <property type="match status" value="1"/>
</dbReference>
<dbReference type="Gene3D" id="3.40.50.20">
    <property type="match status" value="1"/>
</dbReference>
<sequence length="202" mass="21311">MIIAGAGGHSLEVRQVLIDQGFAPKELLFFDEDQVKLEREELKGITIFALSEIQTCFENDPRFVLGVGKPSYREKLFNLLTSLGGALFGIGDASSSPLHNSNPVFDAMPYSFIGPQTKIGLGVLVNTRAHIHHECVLGDFSEIGPSAMLLGSSKIGSKCRIGAGAIILPGVEVGDEVVVGAGAVVTKNILGNGRVVKGIPAK</sequence>
<dbReference type="EMBL" id="FPBF01000001">
    <property type="protein sequence ID" value="SFT39713.1"/>
    <property type="molecule type" value="Genomic_DNA"/>
</dbReference>
<organism evidence="6 7">
    <name type="scientific">Algoriphagus locisalis</name>
    <dbReference type="NCBI Taxonomy" id="305507"/>
    <lineage>
        <taxon>Bacteria</taxon>
        <taxon>Pseudomonadati</taxon>
        <taxon>Bacteroidota</taxon>
        <taxon>Cytophagia</taxon>
        <taxon>Cytophagales</taxon>
        <taxon>Cyclobacteriaceae</taxon>
        <taxon>Algoriphagus</taxon>
    </lineage>
</organism>
<reference evidence="7" key="1">
    <citation type="submission" date="2016-10" db="EMBL/GenBank/DDBJ databases">
        <authorList>
            <person name="Varghese N."/>
            <person name="Submissions S."/>
        </authorList>
    </citation>
    <scope>NUCLEOTIDE SEQUENCE [LARGE SCALE GENOMIC DNA]</scope>
    <source>
        <strain evidence="7">DSM 23445</strain>
    </source>
</reference>
<keyword evidence="7" id="KW-1185">Reference proteome</keyword>
<evidence type="ECO:0000313" key="7">
    <source>
        <dbReference type="Proteomes" id="UP000199673"/>
    </source>
</evidence>
<keyword evidence="4 6" id="KW-0012">Acyltransferase</keyword>
<dbReference type="Pfam" id="PF00132">
    <property type="entry name" value="Hexapep"/>
    <property type="match status" value="1"/>
</dbReference>
<dbReference type="OrthoDB" id="708224at2"/>
<dbReference type="Pfam" id="PF17836">
    <property type="entry name" value="PglD_N"/>
    <property type="match status" value="1"/>
</dbReference>
<evidence type="ECO:0000256" key="1">
    <source>
        <dbReference type="ARBA" id="ARBA00007274"/>
    </source>
</evidence>
<name>A0A1I6XNJ8_9BACT</name>
<keyword evidence="3" id="KW-0677">Repeat</keyword>
<dbReference type="PANTHER" id="PTHR43300">
    <property type="entry name" value="ACETYLTRANSFERASE"/>
    <property type="match status" value="1"/>
</dbReference>
<dbReference type="RefSeq" id="WP_091691189.1">
    <property type="nucleotide sequence ID" value="NZ_FPBF01000001.1"/>
</dbReference>
<dbReference type="InterPro" id="IPR050179">
    <property type="entry name" value="Trans_hexapeptide_repeat"/>
</dbReference>
<dbReference type="InterPro" id="IPR041561">
    <property type="entry name" value="PglD_N"/>
</dbReference>
<evidence type="ECO:0000256" key="3">
    <source>
        <dbReference type="ARBA" id="ARBA00022737"/>
    </source>
</evidence>
<evidence type="ECO:0000256" key="2">
    <source>
        <dbReference type="ARBA" id="ARBA00022679"/>
    </source>
</evidence>